<feature type="signal peptide" evidence="10">
    <location>
        <begin position="1"/>
        <end position="18"/>
    </location>
</feature>
<keyword evidence="8" id="KW-0325">Glycoprotein</keyword>
<evidence type="ECO:0000313" key="13">
    <source>
        <dbReference type="Proteomes" id="UP001378592"/>
    </source>
</evidence>
<dbReference type="SUPFAM" id="SSF53850">
    <property type="entry name" value="Periplasmic binding protein-like II"/>
    <property type="match status" value="1"/>
</dbReference>
<keyword evidence="10" id="KW-0732">Signal</keyword>
<organism evidence="12 13">
    <name type="scientific">Gryllus longicercus</name>
    <dbReference type="NCBI Taxonomy" id="2509291"/>
    <lineage>
        <taxon>Eukaryota</taxon>
        <taxon>Metazoa</taxon>
        <taxon>Ecdysozoa</taxon>
        <taxon>Arthropoda</taxon>
        <taxon>Hexapoda</taxon>
        <taxon>Insecta</taxon>
        <taxon>Pterygota</taxon>
        <taxon>Neoptera</taxon>
        <taxon>Polyneoptera</taxon>
        <taxon>Orthoptera</taxon>
        <taxon>Ensifera</taxon>
        <taxon>Gryllidea</taxon>
        <taxon>Grylloidea</taxon>
        <taxon>Gryllidae</taxon>
        <taxon>Gryllinae</taxon>
        <taxon>Gryllus</taxon>
    </lineage>
</organism>
<name>A0AAN9W6L1_9ORTH</name>
<evidence type="ECO:0000256" key="9">
    <source>
        <dbReference type="SAM" id="Phobius"/>
    </source>
</evidence>
<dbReference type="InterPro" id="IPR001320">
    <property type="entry name" value="Iontro_rcpt_C"/>
</dbReference>
<comment type="similarity">
    <text evidence="2">Belongs to the glutamate-gated ion channel (TC 1.A.10.1) family.</text>
</comment>
<evidence type="ECO:0000256" key="5">
    <source>
        <dbReference type="ARBA" id="ARBA00022989"/>
    </source>
</evidence>
<protein>
    <recommendedName>
        <fullName evidence="11">Ionotropic glutamate receptor C-terminal domain-containing protein</fullName>
    </recommendedName>
</protein>
<evidence type="ECO:0000256" key="7">
    <source>
        <dbReference type="ARBA" id="ARBA00023170"/>
    </source>
</evidence>
<dbReference type="GO" id="GO:0015276">
    <property type="term" value="F:ligand-gated monoatomic ion channel activity"/>
    <property type="evidence" value="ECO:0007669"/>
    <property type="project" value="InterPro"/>
</dbReference>
<comment type="subcellular location">
    <subcellularLocation>
        <location evidence="1">Cell membrane</location>
        <topology evidence="1">Multi-pass membrane protein</topology>
    </subcellularLocation>
</comment>
<dbReference type="GO" id="GO:0050906">
    <property type="term" value="P:detection of stimulus involved in sensory perception"/>
    <property type="evidence" value="ECO:0007669"/>
    <property type="project" value="UniProtKB-ARBA"/>
</dbReference>
<dbReference type="InterPro" id="IPR052192">
    <property type="entry name" value="Insect_Ionotropic_Sensory_Rcpt"/>
</dbReference>
<reference evidence="12 13" key="1">
    <citation type="submission" date="2024-03" db="EMBL/GenBank/DDBJ databases">
        <title>The genome assembly and annotation of the cricket Gryllus longicercus Weissman &amp; Gray.</title>
        <authorList>
            <person name="Szrajer S."/>
            <person name="Gray D."/>
            <person name="Ylla G."/>
        </authorList>
    </citation>
    <scope>NUCLEOTIDE SEQUENCE [LARGE SCALE GENOMIC DNA]</scope>
    <source>
        <strain evidence="12">DAG 2021-001</strain>
        <tissue evidence="12">Whole body minus gut</tissue>
    </source>
</reference>
<evidence type="ECO:0000256" key="10">
    <source>
        <dbReference type="SAM" id="SignalP"/>
    </source>
</evidence>
<dbReference type="PANTHER" id="PTHR42643">
    <property type="entry name" value="IONOTROPIC RECEPTOR 20A-RELATED"/>
    <property type="match status" value="1"/>
</dbReference>
<keyword evidence="13" id="KW-1185">Reference proteome</keyword>
<evidence type="ECO:0000313" key="12">
    <source>
        <dbReference type="EMBL" id="KAK7869058.1"/>
    </source>
</evidence>
<feature type="domain" description="Ionotropic glutamate receptor C-terminal" evidence="11">
    <location>
        <begin position="176"/>
        <end position="447"/>
    </location>
</feature>
<dbReference type="PANTHER" id="PTHR42643:SF38">
    <property type="entry name" value="IONOTROPIC RECEPTOR 100A"/>
    <property type="match status" value="1"/>
</dbReference>
<feature type="transmembrane region" description="Helical" evidence="9">
    <location>
        <begin position="385"/>
        <end position="404"/>
    </location>
</feature>
<keyword evidence="5 9" id="KW-1133">Transmembrane helix</keyword>
<keyword evidence="7" id="KW-0675">Receptor</keyword>
<evidence type="ECO:0000259" key="11">
    <source>
        <dbReference type="Pfam" id="PF00060"/>
    </source>
</evidence>
<keyword evidence="6 9" id="KW-0472">Membrane</keyword>
<dbReference type="Pfam" id="PF00060">
    <property type="entry name" value="Lig_chan"/>
    <property type="match status" value="1"/>
</dbReference>
<dbReference type="Gene3D" id="1.10.287.70">
    <property type="match status" value="1"/>
</dbReference>
<evidence type="ECO:0000256" key="4">
    <source>
        <dbReference type="ARBA" id="ARBA00022692"/>
    </source>
</evidence>
<accession>A0AAN9W6L1</accession>
<feature type="transmembrane region" description="Helical" evidence="9">
    <location>
        <begin position="438"/>
        <end position="456"/>
    </location>
</feature>
<dbReference type="Gene3D" id="3.40.190.10">
    <property type="entry name" value="Periplasmic binding protein-like II"/>
    <property type="match status" value="1"/>
</dbReference>
<keyword evidence="3" id="KW-1003">Cell membrane</keyword>
<dbReference type="EMBL" id="JAZDUA010000081">
    <property type="protein sequence ID" value="KAK7869058.1"/>
    <property type="molecule type" value="Genomic_DNA"/>
</dbReference>
<dbReference type="GO" id="GO:0005886">
    <property type="term" value="C:plasma membrane"/>
    <property type="evidence" value="ECO:0007669"/>
    <property type="project" value="UniProtKB-SubCell"/>
</dbReference>
<evidence type="ECO:0000256" key="8">
    <source>
        <dbReference type="ARBA" id="ARBA00023180"/>
    </source>
</evidence>
<sequence length="459" mass="51161">MLTCELVLLTSLLVTVISFCMSAASIRLAIIGGFGNESGIWQANNISQLDKTMNYTQGCHYSEFHYFWVNKDNKKVAGGPNYSMFKVFKEVTGINLKCLTPDPDIFGVQKNGTYNGEMGLLQNGSAHISANKFFVTYDRYEFVDFTLPVVESPWCIIARKAGEIPFSKVLILPFKKKVWFSVAGALIITGIIWHLTNTAIHQQHEQSRKVSMSNSFFFVLQTSLTGANSQCPGGYLQRCLFGALLLFILVLSSGYQGNLLGFLTAPPLQKEPETLQEAAGVLRHLYAKSLSDSVFGGKDTTNPILRELRKKVEIVKITDVRTVLESIMLGARDGILLSREKYYLYSHSVQFTRNGDPTLRMLSECLFSPGHLAFAVRKDSPLKDIFTMFVMYIVQGGLYDHWIMANHHLMVANGVMVSEAASDRVKYPFALDVHHVEGAFLLLVVGLSGSVLAFFLELL</sequence>
<proteinExistence type="inferred from homology"/>
<evidence type="ECO:0000256" key="1">
    <source>
        <dbReference type="ARBA" id="ARBA00004651"/>
    </source>
</evidence>
<feature type="transmembrane region" description="Helical" evidence="9">
    <location>
        <begin position="178"/>
        <end position="200"/>
    </location>
</feature>
<evidence type="ECO:0000256" key="6">
    <source>
        <dbReference type="ARBA" id="ARBA00023136"/>
    </source>
</evidence>
<keyword evidence="4 9" id="KW-0812">Transmembrane</keyword>
<gene>
    <name evidence="12" type="ORF">R5R35_003002</name>
</gene>
<evidence type="ECO:0000256" key="2">
    <source>
        <dbReference type="ARBA" id="ARBA00008685"/>
    </source>
</evidence>
<dbReference type="Proteomes" id="UP001378592">
    <property type="component" value="Unassembled WGS sequence"/>
</dbReference>
<dbReference type="AlphaFoldDB" id="A0AAN9W6L1"/>
<comment type="caution">
    <text evidence="12">The sequence shown here is derived from an EMBL/GenBank/DDBJ whole genome shotgun (WGS) entry which is preliminary data.</text>
</comment>
<feature type="chain" id="PRO_5043001262" description="Ionotropic glutamate receptor C-terminal domain-containing protein" evidence="10">
    <location>
        <begin position="19"/>
        <end position="459"/>
    </location>
</feature>
<evidence type="ECO:0000256" key="3">
    <source>
        <dbReference type="ARBA" id="ARBA00022475"/>
    </source>
</evidence>